<dbReference type="NCBIfam" id="TIGR02286">
    <property type="entry name" value="PaaD"/>
    <property type="match status" value="1"/>
</dbReference>
<dbReference type="EMBL" id="BAAAAF010000012">
    <property type="protein sequence ID" value="GAA0036750.1"/>
    <property type="molecule type" value="Genomic_DNA"/>
</dbReference>
<protein>
    <recommendedName>
        <fullName evidence="3">Thioesterase domain-containing protein</fullName>
    </recommendedName>
</protein>
<dbReference type="RefSeq" id="WP_339393478.1">
    <property type="nucleotide sequence ID" value="NZ_BAAAAF010000012.1"/>
</dbReference>
<dbReference type="SUPFAM" id="SSF54637">
    <property type="entry name" value="Thioesterase/thiol ester dehydrase-isomerase"/>
    <property type="match status" value="1"/>
</dbReference>
<proteinExistence type="predicted"/>
<evidence type="ECO:0000256" key="2">
    <source>
        <dbReference type="SAM" id="MobiDB-lite"/>
    </source>
</evidence>
<evidence type="ECO:0000256" key="1">
    <source>
        <dbReference type="ARBA" id="ARBA00022801"/>
    </source>
</evidence>
<organism evidence="4 5">
    <name type="scientific">Brevibacterium metallidurans</name>
    <dbReference type="NCBI Taxonomy" id="1482676"/>
    <lineage>
        <taxon>Bacteria</taxon>
        <taxon>Bacillati</taxon>
        <taxon>Actinomycetota</taxon>
        <taxon>Actinomycetes</taxon>
        <taxon>Micrococcales</taxon>
        <taxon>Brevibacteriaceae</taxon>
        <taxon>Brevibacterium</taxon>
    </lineage>
</organism>
<feature type="compositionally biased region" description="Low complexity" evidence="2">
    <location>
        <begin position="38"/>
        <end position="58"/>
    </location>
</feature>
<dbReference type="PANTHER" id="PTHR42856:SF1">
    <property type="entry name" value="ACYL-COENZYME A THIOESTERASE PAAI"/>
    <property type="match status" value="1"/>
</dbReference>
<evidence type="ECO:0000313" key="5">
    <source>
        <dbReference type="Proteomes" id="UP001498238"/>
    </source>
</evidence>
<accession>A0ABP3CAS0</accession>
<dbReference type="CDD" id="cd03443">
    <property type="entry name" value="PaaI_thioesterase"/>
    <property type="match status" value="1"/>
</dbReference>
<sequence>MATTRTDDVPTAPAAGETTADDRSEEHASNANDAATSAPGSAGEAELPAGEAAPPAAGEGERESKPGIGNEANTGPAAMYANDRASQHLGITLDDHGPGWAQCSMTVTDIMANGHEITHGGYIFLFADTTFAMACNFPGSVTVASGGDITFLKPTRVGDHLVARGREVVKQGRSGIYDVEVRRDDEIIAVYRGRSRTLPAHKPTT</sequence>
<gene>
    <name evidence="4" type="ORF">NCCP602_27110</name>
</gene>
<dbReference type="InterPro" id="IPR006683">
    <property type="entry name" value="Thioestr_dom"/>
</dbReference>
<evidence type="ECO:0000313" key="4">
    <source>
        <dbReference type="EMBL" id="GAA0036750.1"/>
    </source>
</evidence>
<dbReference type="Gene3D" id="3.10.129.10">
    <property type="entry name" value="Hotdog Thioesterase"/>
    <property type="match status" value="1"/>
</dbReference>
<keyword evidence="1" id="KW-0378">Hydrolase</keyword>
<evidence type="ECO:0000259" key="3">
    <source>
        <dbReference type="Pfam" id="PF03061"/>
    </source>
</evidence>
<comment type="caution">
    <text evidence="4">The sequence shown here is derived from an EMBL/GenBank/DDBJ whole genome shotgun (WGS) entry which is preliminary data.</text>
</comment>
<keyword evidence="5" id="KW-1185">Reference proteome</keyword>
<dbReference type="InterPro" id="IPR029069">
    <property type="entry name" value="HotDog_dom_sf"/>
</dbReference>
<name>A0ABP3CAS0_9MICO</name>
<dbReference type="PANTHER" id="PTHR42856">
    <property type="entry name" value="ACYL-COENZYME A THIOESTERASE PAAI"/>
    <property type="match status" value="1"/>
</dbReference>
<feature type="region of interest" description="Disordered" evidence="2">
    <location>
        <begin position="1"/>
        <end position="76"/>
    </location>
</feature>
<reference evidence="4 5" key="1">
    <citation type="submission" date="2024-01" db="EMBL/GenBank/DDBJ databases">
        <title>Characterization of antibiotic resistant novel bacterial strains and their environmental applications.</title>
        <authorList>
            <person name="Manzoor S."/>
            <person name="Abbas S."/>
            <person name="Arshad M."/>
            <person name="Ahmed I."/>
        </authorList>
    </citation>
    <scope>NUCLEOTIDE SEQUENCE [LARGE SCALE GENOMIC DNA]</scope>
    <source>
        <strain evidence="4 5">NCCP-602</strain>
    </source>
</reference>
<feature type="domain" description="Thioesterase" evidence="3">
    <location>
        <begin position="117"/>
        <end position="186"/>
    </location>
</feature>
<dbReference type="Proteomes" id="UP001498238">
    <property type="component" value="Unassembled WGS sequence"/>
</dbReference>
<dbReference type="NCBIfam" id="TIGR00369">
    <property type="entry name" value="unchar_dom_1"/>
    <property type="match status" value="1"/>
</dbReference>
<dbReference type="InterPro" id="IPR052723">
    <property type="entry name" value="Acyl-CoA_thioesterase_PaaI"/>
</dbReference>
<dbReference type="InterPro" id="IPR003736">
    <property type="entry name" value="PAAI_dom"/>
</dbReference>
<dbReference type="InterPro" id="IPR011973">
    <property type="entry name" value="PaaD"/>
</dbReference>
<dbReference type="Pfam" id="PF03061">
    <property type="entry name" value="4HBT"/>
    <property type="match status" value="1"/>
</dbReference>